<dbReference type="AlphaFoldDB" id="A0A3B0X085"/>
<dbReference type="SMART" id="SM00388">
    <property type="entry name" value="HisKA"/>
    <property type="match status" value="1"/>
</dbReference>
<dbReference type="Gene3D" id="6.10.340.10">
    <property type="match status" value="1"/>
</dbReference>
<dbReference type="SUPFAM" id="SSF55874">
    <property type="entry name" value="ATPase domain of HSP90 chaperone/DNA topoisomerase II/histidine kinase"/>
    <property type="match status" value="1"/>
</dbReference>
<keyword evidence="4" id="KW-0418">Kinase</keyword>
<dbReference type="PANTHER" id="PTHR43065:SF10">
    <property type="entry name" value="PEROXIDE STRESS-ACTIVATED HISTIDINE KINASE MAK3"/>
    <property type="match status" value="1"/>
</dbReference>
<dbReference type="Gene3D" id="1.10.287.130">
    <property type="match status" value="1"/>
</dbReference>
<dbReference type="GO" id="GO:0000155">
    <property type="term" value="F:phosphorelay sensor kinase activity"/>
    <property type="evidence" value="ECO:0007669"/>
    <property type="project" value="InterPro"/>
</dbReference>
<dbReference type="SMART" id="SM00387">
    <property type="entry name" value="HATPase_c"/>
    <property type="match status" value="1"/>
</dbReference>
<keyword evidence="7" id="KW-0812">Transmembrane</keyword>
<dbReference type="EMBL" id="UOFH01000193">
    <property type="protein sequence ID" value="VAW61685.1"/>
    <property type="molecule type" value="Genomic_DNA"/>
</dbReference>
<evidence type="ECO:0000259" key="8">
    <source>
        <dbReference type="PROSITE" id="PS50109"/>
    </source>
</evidence>
<sequence length="487" mass="54370">MISKLSYRNQITVSLLSAILFTAILISFIVSWNAYVNLNKDQIVNANIISHVLIQSIKPTLQHDDVWKAYQVLRDAYADDKTSSTVLIIVDDKLHVFASNKPDEFQVTVPLSRVSPEFELIANYLENKLPESAVIHYGEKTNNITQITPIYVDGVIIGGLVSNYPKYLYFPGFVENVTHVIPPVIIVIFIAVFFAFALSKKMSAPLLKLIDSMSQIKHKSIKDVECVLDKSDGAEVYALTVQFCEMLTALREKENIEKQMVVSDRLAALGRITASVAHEINNPLGGLLMTVDTLKTHGNIDVNTRNNLGLLERGLKQIKDTVSALLVQAKPSSGKFDDDDVHDIHQLILLKSQKKNIQVNWNSWLSEAVLLPSSALRQIILNLLFNAVTASPEGGNITCRIKQSKRHLKIRVENNGDVITEEELQYLFEPYYTTGSEGTGTGTGTGLGLWVTYQIVEQLNGTIKVESSDLVTRFFVKIPLNRETENE</sequence>
<dbReference type="GO" id="GO:0005524">
    <property type="term" value="F:ATP binding"/>
    <property type="evidence" value="ECO:0007669"/>
    <property type="project" value="UniProtKB-KW"/>
</dbReference>
<keyword evidence="7" id="KW-0472">Membrane</keyword>
<feature type="transmembrane region" description="Helical" evidence="7">
    <location>
        <begin position="12"/>
        <end position="35"/>
    </location>
</feature>
<evidence type="ECO:0000256" key="7">
    <source>
        <dbReference type="SAM" id="Phobius"/>
    </source>
</evidence>
<keyword evidence="2" id="KW-0808">Transferase</keyword>
<keyword evidence="5" id="KW-0067">ATP-binding</keyword>
<evidence type="ECO:0000256" key="6">
    <source>
        <dbReference type="ARBA" id="ARBA00023012"/>
    </source>
</evidence>
<dbReference type="InterPro" id="IPR005467">
    <property type="entry name" value="His_kinase_dom"/>
</dbReference>
<keyword evidence="3" id="KW-0547">Nucleotide-binding</keyword>
<reference evidence="9" key="1">
    <citation type="submission" date="2018-06" db="EMBL/GenBank/DDBJ databases">
        <authorList>
            <person name="Zhirakovskaya E."/>
        </authorList>
    </citation>
    <scope>NUCLEOTIDE SEQUENCE</scope>
</reference>
<feature type="domain" description="Histidine kinase" evidence="8">
    <location>
        <begin position="275"/>
        <end position="482"/>
    </location>
</feature>
<keyword evidence="6" id="KW-0902">Two-component regulatory system</keyword>
<dbReference type="Pfam" id="PF00512">
    <property type="entry name" value="HisKA"/>
    <property type="match status" value="1"/>
</dbReference>
<protein>
    <recommendedName>
        <fullName evidence="8">Histidine kinase domain-containing protein</fullName>
    </recommendedName>
</protein>
<evidence type="ECO:0000313" key="9">
    <source>
        <dbReference type="EMBL" id="VAW61685.1"/>
    </source>
</evidence>
<dbReference type="PROSITE" id="PS50109">
    <property type="entry name" value="HIS_KIN"/>
    <property type="match status" value="1"/>
</dbReference>
<name>A0A3B0X085_9ZZZZ</name>
<dbReference type="InterPro" id="IPR036097">
    <property type="entry name" value="HisK_dim/P_sf"/>
</dbReference>
<gene>
    <name evidence="9" type="ORF">MNBD_GAMMA08-68</name>
</gene>
<dbReference type="InterPro" id="IPR004358">
    <property type="entry name" value="Sig_transdc_His_kin-like_C"/>
</dbReference>
<feature type="transmembrane region" description="Helical" evidence="7">
    <location>
        <begin position="180"/>
        <end position="198"/>
    </location>
</feature>
<keyword evidence="7" id="KW-1133">Transmembrane helix</keyword>
<dbReference type="InterPro" id="IPR003594">
    <property type="entry name" value="HATPase_dom"/>
</dbReference>
<evidence type="ECO:0000256" key="3">
    <source>
        <dbReference type="ARBA" id="ARBA00022741"/>
    </source>
</evidence>
<dbReference type="InterPro" id="IPR036890">
    <property type="entry name" value="HATPase_C_sf"/>
</dbReference>
<dbReference type="CDD" id="cd00082">
    <property type="entry name" value="HisKA"/>
    <property type="match status" value="1"/>
</dbReference>
<evidence type="ECO:0000256" key="4">
    <source>
        <dbReference type="ARBA" id="ARBA00022777"/>
    </source>
</evidence>
<proteinExistence type="predicted"/>
<evidence type="ECO:0000256" key="1">
    <source>
        <dbReference type="ARBA" id="ARBA00022553"/>
    </source>
</evidence>
<dbReference type="Pfam" id="PF02518">
    <property type="entry name" value="HATPase_c"/>
    <property type="match status" value="1"/>
</dbReference>
<organism evidence="9">
    <name type="scientific">hydrothermal vent metagenome</name>
    <dbReference type="NCBI Taxonomy" id="652676"/>
    <lineage>
        <taxon>unclassified sequences</taxon>
        <taxon>metagenomes</taxon>
        <taxon>ecological metagenomes</taxon>
    </lineage>
</organism>
<dbReference type="SUPFAM" id="SSF47384">
    <property type="entry name" value="Homodimeric domain of signal transducing histidine kinase"/>
    <property type="match status" value="1"/>
</dbReference>
<dbReference type="PRINTS" id="PR00344">
    <property type="entry name" value="BCTRLSENSOR"/>
</dbReference>
<dbReference type="Gene3D" id="3.30.565.10">
    <property type="entry name" value="Histidine kinase-like ATPase, C-terminal domain"/>
    <property type="match status" value="1"/>
</dbReference>
<keyword evidence="1" id="KW-0597">Phosphoprotein</keyword>
<dbReference type="PANTHER" id="PTHR43065">
    <property type="entry name" value="SENSOR HISTIDINE KINASE"/>
    <property type="match status" value="1"/>
</dbReference>
<dbReference type="InterPro" id="IPR003661">
    <property type="entry name" value="HisK_dim/P_dom"/>
</dbReference>
<accession>A0A3B0X085</accession>
<evidence type="ECO:0000256" key="2">
    <source>
        <dbReference type="ARBA" id="ARBA00022679"/>
    </source>
</evidence>
<evidence type="ECO:0000256" key="5">
    <source>
        <dbReference type="ARBA" id="ARBA00022840"/>
    </source>
</evidence>